<dbReference type="AlphaFoldDB" id="A0A919JAH6"/>
<organism evidence="1 2">
    <name type="scientific">Paractinoplanes ferrugineus</name>
    <dbReference type="NCBI Taxonomy" id="113564"/>
    <lineage>
        <taxon>Bacteria</taxon>
        <taxon>Bacillati</taxon>
        <taxon>Actinomycetota</taxon>
        <taxon>Actinomycetes</taxon>
        <taxon>Micromonosporales</taxon>
        <taxon>Micromonosporaceae</taxon>
        <taxon>Paractinoplanes</taxon>
    </lineage>
</organism>
<comment type="caution">
    <text evidence="1">The sequence shown here is derived from an EMBL/GenBank/DDBJ whole genome shotgun (WGS) entry which is preliminary data.</text>
</comment>
<evidence type="ECO:0000313" key="2">
    <source>
        <dbReference type="Proteomes" id="UP000598174"/>
    </source>
</evidence>
<keyword evidence="2" id="KW-1185">Reference proteome</keyword>
<dbReference type="InterPro" id="IPR056908">
    <property type="entry name" value="Gp80-like"/>
</dbReference>
<sequence>MTVGLAATSYANKVLDHIHRAQASTAPAGNYLALHTGDPGAAGTSNAASVTTRAQVTFAAASGGSIASNNTPTWSNWAGTSPTTVTHFSNWDASTTGTFLNSFALTSSKTVQTGDSLTSASGAIVVSLAPIAA</sequence>
<name>A0A919JAH6_9ACTN</name>
<dbReference type="Proteomes" id="UP000598174">
    <property type="component" value="Unassembled WGS sequence"/>
</dbReference>
<reference evidence="1" key="1">
    <citation type="submission" date="2021-01" db="EMBL/GenBank/DDBJ databases">
        <title>Whole genome shotgun sequence of Actinoplanes ferrugineus NBRC 15555.</title>
        <authorList>
            <person name="Komaki H."/>
            <person name="Tamura T."/>
        </authorList>
    </citation>
    <scope>NUCLEOTIDE SEQUENCE</scope>
    <source>
        <strain evidence="1">NBRC 15555</strain>
    </source>
</reference>
<gene>
    <name evidence="1" type="ORF">Afe05nite_81420</name>
</gene>
<protein>
    <submittedName>
        <fullName evidence="1">Uncharacterized protein</fullName>
    </submittedName>
</protein>
<dbReference type="Pfam" id="PF23140">
    <property type="entry name" value="Gp80"/>
    <property type="match status" value="1"/>
</dbReference>
<dbReference type="RefSeq" id="WP_203822643.1">
    <property type="nucleotide sequence ID" value="NZ_BAAABP010000005.1"/>
</dbReference>
<proteinExistence type="predicted"/>
<dbReference type="EMBL" id="BOMM01000081">
    <property type="protein sequence ID" value="GIE16302.1"/>
    <property type="molecule type" value="Genomic_DNA"/>
</dbReference>
<evidence type="ECO:0000313" key="1">
    <source>
        <dbReference type="EMBL" id="GIE16302.1"/>
    </source>
</evidence>
<accession>A0A919JAH6</accession>